<dbReference type="AlphaFoldDB" id="A0A5N6QJY2"/>
<gene>
    <name evidence="2" type="ORF">FH972_003062</name>
</gene>
<evidence type="ECO:0000256" key="1">
    <source>
        <dbReference type="SAM" id="MobiDB-lite"/>
    </source>
</evidence>
<feature type="region of interest" description="Disordered" evidence="1">
    <location>
        <begin position="1"/>
        <end position="87"/>
    </location>
</feature>
<dbReference type="EMBL" id="CM017321">
    <property type="protein sequence ID" value="KAE7998523.1"/>
    <property type="molecule type" value="Genomic_DNA"/>
</dbReference>
<organism evidence="2 3">
    <name type="scientific">Carpinus fangiana</name>
    <dbReference type="NCBI Taxonomy" id="176857"/>
    <lineage>
        <taxon>Eukaryota</taxon>
        <taxon>Viridiplantae</taxon>
        <taxon>Streptophyta</taxon>
        <taxon>Embryophyta</taxon>
        <taxon>Tracheophyta</taxon>
        <taxon>Spermatophyta</taxon>
        <taxon>Magnoliopsida</taxon>
        <taxon>eudicotyledons</taxon>
        <taxon>Gunneridae</taxon>
        <taxon>Pentapetalae</taxon>
        <taxon>rosids</taxon>
        <taxon>fabids</taxon>
        <taxon>Fagales</taxon>
        <taxon>Betulaceae</taxon>
        <taxon>Carpinus</taxon>
    </lineage>
</organism>
<accession>A0A5N6QJY2</accession>
<feature type="compositionally biased region" description="Low complexity" evidence="1">
    <location>
        <begin position="73"/>
        <end position="87"/>
    </location>
</feature>
<feature type="compositionally biased region" description="Low complexity" evidence="1">
    <location>
        <begin position="44"/>
        <end position="61"/>
    </location>
</feature>
<protein>
    <submittedName>
        <fullName evidence="2">Uncharacterized protein</fullName>
    </submittedName>
</protein>
<evidence type="ECO:0000313" key="3">
    <source>
        <dbReference type="Proteomes" id="UP000327013"/>
    </source>
</evidence>
<reference evidence="2 3" key="1">
    <citation type="submission" date="2019-06" db="EMBL/GenBank/DDBJ databases">
        <title>A chromosomal-level reference genome of Carpinus fangiana (Coryloideae, Betulaceae).</title>
        <authorList>
            <person name="Yang X."/>
            <person name="Wang Z."/>
            <person name="Zhang L."/>
            <person name="Hao G."/>
            <person name="Liu J."/>
            <person name="Yang Y."/>
        </authorList>
    </citation>
    <scope>NUCLEOTIDE SEQUENCE [LARGE SCALE GENOMIC DNA]</scope>
    <source>
        <strain evidence="2">Cfa_2016G</strain>
        <tissue evidence="2">Leaf</tissue>
    </source>
</reference>
<sequence>MVKAIFAESTKTLNQKKGASESTEMPNQKHRPSPKLSPQDRRGSASSLSPGSASSDLLDPSQISKPPLERTESSSASSSPGSENSDV</sequence>
<keyword evidence="3" id="KW-1185">Reference proteome</keyword>
<feature type="compositionally biased region" description="Polar residues" evidence="1">
    <location>
        <begin position="9"/>
        <end position="26"/>
    </location>
</feature>
<proteinExistence type="predicted"/>
<name>A0A5N6QJY2_9ROSI</name>
<dbReference type="Proteomes" id="UP000327013">
    <property type="component" value="Chromosome 1"/>
</dbReference>
<evidence type="ECO:0000313" key="2">
    <source>
        <dbReference type="EMBL" id="KAE7998523.1"/>
    </source>
</evidence>